<dbReference type="GO" id="GO:0004312">
    <property type="term" value="F:fatty acid synthase activity"/>
    <property type="evidence" value="ECO:0007669"/>
    <property type="project" value="TreeGrafter"/>
</dbReference>
<accession>S0G2V3</accession>
<dbReference type="SMART" id="SM00825">
    <property type="entry name" value="PKS_KS"/>
    <property type="match status" value="1"/>
</dbReference>
<proteinExistence type="predicted"/>
<dbReference type="InterPro" id="IPR049551">
    <property type="entry name" value="PKS_DH_C"/>
</dbReference>
<dbReference type="PROSITE" id="PS00606">
    <property type="entry name" value="KS3_1"/>
    <property type="match status" value="1"/>
</dbReference>
<feature type="compositionally biased region" description="Low complexity" evidence="5">
    <location>
        <begin position="2877"/>
        <end position="2902"/>
    </location>
</feature>
<feature type="domain" description="Ketosynthase family 3 (KS3)" evidence="7">
    <location>
        <begin position="691"/>
        <end position="1153"/>
    </location>
</feature>
<dbReference type="InterPro" id="IPR036736">
    <property type="entry name" value="ACP-like_sf"/>
</dbReference>
<dbReference type="GO" id="GO:0004315">
    <property type="term" value="F:3-oxoacyl-[acyl-carrier-protein] synthase activity"/>
    <property type="evidence" value="ECO:0007669"/>
    <property type="project" value="InterPro"/>
</dbReference>
<evidence type="ECO:0000256" key="5">
    <source>
        <dbReference type="SAM" id="MobiDB-lite"/>
    </source>
</evidence>
<keyword evidence="11" id="KW-1185">Reference proteome</keyword>
<organism evidence="9 11">
    <name type="scientific">Desulfotignum phosphitoxidans DSM 13687</name>
    <dbReference type="NCBI Taxonomy" id="1286635"/>
    <lineage>
        <taxon>Bacteria</taxon>
        <taxon>Pseudomonadati</taxon>
        <taxon>Thermodesulfobacteriota</taxon>
        <taxon>Desulfobacteria</taxon>
        <taxon>Desulfobacterales</taxon>
        <taxon>Desulfobacteraceae</taxon>
        <taxon>Desulfotignum</taxon>
    </lineage>
</organism>
<feature type="region of interest" description="C-terminal hotdog fold" evidence="4">
    <location>
        <begin position="3731"/>
        <end position="3877"/>
    </location>
</feature>
<dbReference type="GO" id="GO:0006633">
    <property type="term" value="P:fatty acid biosynthetic process"/>
    <property type="evidence" value="ECO:0007669"/>
    <property type="project" value="InterPro"/>
</dbReference>
<dbReference type="InterPro" id="IPR014031">
    <property type="entry name" value="Ketoacyl_synth_C"/>
</dbReference>
<evidence type="ECO:0000313" key="9">
    <source>
        <dbReference type="EMBL" id="EMS78497.1"/>
    </source>
</evidence>
<feature type="domain" description="Ketosynthase family 3 (KS3)" evidence="7">
    <location>
        <begin position="2064"/>
        <end position="2571"/>
    </location>
</feature>
<protein>
    <submittedName>
        <fullName evidence="9">Putative polyketide synthase</fullName>
    </submittedName>
</protein>
<dbReference type="InterPro" id="IPR018201">
    <property type="entry name" value="Ketoacyl_synth_AS"/>
</dbReference>
<dbReference type="InterPro" id="IPR020841">
    <property type="entry name" value="PKS_Beta-ketoAc_synthase_dom"/>
</dbReference>
<evidence type="ECO:0000259" key="6">
    <source>
        <dbReference type="PROSITE" id="PS50075"/>
    </source>
</evidence>
<feature type="compositionally biased region" description="Low complexity" evidence="5">
    <location>
        <begin position="2631"/>
        <end position="2654"/>
    </location>
</feature>
<feature type="region of interest" description="Disordered" evidence="5">
    <location>
        <begin position="2752"/>
        <end position="2794"/>
    </location>
</feature>
<dbReference type="GO" id="GO:0005737">
    <property type="term" value="C:cytoplasm"/>
    <property type="evidence" value="ECO:0007669"/>
    <property type="project" value="TreeGrafter"/>
</dbReference>
<dbReference type="PANTHER" id="PTHR43775">
    <property type="entry name" value="FATTY ACID SYNTHASE"/>
    <property type="match status" value="1"/>
</dbReference>
<dbReference type="Gene3D" id="3.40.47.10">
    <property type="match status" value="4"/>
</dbReference>
<reference evidence="9 11" key="1">
    <citation type="journal article" date="2013" name="Genome Announc.">
        <title>Draft Genome Sequence of Desulfotignum phosphitoxidans DSM 13687 Strain FiPS-3.</title>
        <authorList>
            <person name="Poehlein A."/>
            <person name="Daniel R."/>
            <person name="Simeonova D.D."/>
        </authorList>
    </citation>
    <scope>NUCLEOTIDE SEQUENCE [LARGE SCALE GENOMIC DNA]</scope>
    <source>
        <strain evidence="9 11">DSM 13687</strain>
    </source>
</reference>
<feature type="region of interest" description="Disordered" evidence="5">
    <location>
        <begin position="2877"/>
        <end position="2925"/>
    </location>
</feature>
<evidence type="ECO:0000256" key="2">
    <source>
        <dbReference type="ARBA" id="ARBA00022553"/>
    </source>
</evidence>
<evidence type="ECO:0000259" key="8">
    <source>
        <dbReference type="PROSITE" id="PS52019"/>
    </source>
</evidence>
<dbReference type="Pfam" id="PF14765">
    <property type="entry name" value="PS-DH"/>
    <property type="match status" value="1"/>
</dbReference>
<dbReference type="PROSITE" id="PS52004">
    <property type="entry name" value="KS3_2"/>
    <property type="match status" value="3"/>
</dbReference>
<dbReference type="OrthoDB" id="5476655at2"/>
<dbReference type="PROSITE" id="PS52019">
    <property type="entry name" value="PKS_MFAS_DH"/>
    <property type="match status" value="1"/>
</dbReference>
<dbReference type="GO" id="GO:0071770">
    <property type="term" value="P:DIM/DIP cell wall layer assembly"/>
    <property type="evidence" value="ECO:0007669"/>
    <property type="project" value="TreeGrafter"/>
</dbReference>
<keyword evidence="2" id="KW-0597">Phosphoprotein</keyword>
<dbReference type="SMART" id="SM00822">
    <property type="entry name" value="PKS_KR"/>
    <property type="match status" value="1"/>
</dbReference>
<dbReference type="SUPFAM" id="SSF51735">
    <property type="entry name" value="NAD(P)-binding Rossmann-fold domains"/>
    <property type="match status" value="2"/>
</dbReference>
<dbReference type="SUPFAM" id="SSF47336">
    <property type="entry name" value="ACP-like"/>
    <property type="match status" value="3"/>
</dbReference>
<feature type="compositionally biased region" description="Low complexity" evidence="5">
    <location>
        <begin position="2752"/>
        <end position="2766"/>
    </location>
</feature>
<dbReference type="EMBL" id="APJX01000003">
    <property type="protein sequence ID" value="EMS80181.1"/>
    <property type="molecule type" value="Genomic_DNA"/>
</dbReference>
<dbReference type="InterPro" id="IPR001227">
    <property type="entry name" value="Ac_transferase_dom_sf"/>
</dbReference>
<feature type="region of interest" description="Disordered" evidence="5">
    <location>
        <begin position="3009"/>
        <end position="3062"/>
    </location>
</feature>
<dbReference type="InterPro" id="IPR014030">
    <property type="entry name" value="Ketoacyl_synth_N"/>
</dbReference>
<dbReference type="PANTHER" id="PTHR43775:SF37">
    <property type="entry name" value="SI:DKEY-61P9.11"/>
    <property type="match status" value="1"/>
</dbReference>
<feature type="domain" description="Carrier" evidence="6">
    <location>
        <begin position="2798"/>
        <end position="2874"/>
    </location>
</feature>
<dbReference type="Gene3D" id="3.10.129.110">
    <property type="entry name" value="Polyketide synthase dehydratase"/>
    <property type="match status" value="1"/>
</dbReference>
<dbReference type="PATRIC" id="fig|1286635.3.peg.1892"/>
<dbReference type="Pfam" id="PF00550">
    <property type="entry name" value="PP-binding"/>
    <property type="match status" value="3"/>
</dbReference>
<feature type="domain" description="Carrier" evidence="6">
    <location>
        <begin position="2670"/>
        <end position="2746"/>
    </location>
</feature>
<dbReference type="Pfam" id="PF00109">
    <property type="entry name" value="ketoacyl-synt"/>
    <property type="match status" value="3"/>
</dbReference>
<keyword evidence="3" id="KW-0808">Transferase</keyword>
<dbReference type="Pfam" id="PF08659">
    <property type="entry name" value="KR"/>
    <property type="match status" value="1"/>
</dbReference>
<dbReference type="CDD" id="cd08953">
    <property type="entry name" value="KR_2_SDR_x"/>
    <property type="match status" value="1"/>
</dbReference>
<dbReference type="SUPFAM" id="SSF51412">
    <property type="entry name" value="Inosine monophosphate dehydrogenase (IMPDH)"/>
    <property type="match status" value="2"/>
</dbReference>
<dbReference type="Gene3D" id="1.10.1200.10">
    <property type="entry name" value="ACP-like"/>
    <property type="match status" value="3"/>
</dbReference>
<evidence type="ECO:0000256" key="3">
    <source>
        <dbReference type="ARBA" id="ARBA00022679"/>
    </source>
</evidence>
<feature type="domain" description="Ketosynthase family 3 (KS3)" evidence="7">
    <location>
        <begin position="1175"/>
        <end position="1623"/>
    </location>
</feature>
<dbReference type="Gene3D" id="3.30.70.250">
    <property type="entry name" value="Malonyl-CoA ACP transacylase, ACP-binding"/>
    <property type="match status" value="1"/>
</dbReference>
<dbReference type="InterPro" id="IPR016035">
    <property type="entry name" value="Acyl_Trfase/lysoPLipase"/>
</dbReference>
<dbReference type="InterPro" id="IPR014043">
    <property type="entry name" value="Acyl_transferase_dom"/>
</dbReference>
<evidence type="ECO:0000256" key="4">
    <source>
        <dbReference type="PROSITE-ProRule" id="PRU01363"/>
    </source>
</evidence>
<evidence type="ECO:0000313" key="10">
    <source>
        <dbReference type="EMBL" id="EMS80181.1"/>
    </source>
</evidence>
<dbReference type="PROSITE" id="PS50075">
    <property type="entry name" value="CARRIER"/>
    <property type="match status" value="3"/>
</dbReference>
<evidence type="ECO:0000259" key="7">
    <source>
        <dbReference type="PROSITE" id="PS52004"/>
    </source>
</evidence>
<dbReference type="Gene3D" id="3.20.20.70">
    <property type="entry name" value="Aldolase class I"/>
    <property type="match status" value="2"/>
</dbReference>
<dbReference type="SUPFAM" id="SSF53901">
    <property type="entry name" value="Thiolase-like"/>
    <property type="match status" value="5"/>
</dbReference>
<dbReference type="CDD" id="cd00833">
    <property type="entry name" value="PKS"/>
    <property type="match status" value="2"/>
</dbReference>
<feature type="active site" description="Proton donor; for dehydratase activity" evidence="4">
    <location>
        <position position="3794"/>
    </location>
</feature>
<dbReference type="EMBL" id="APJX01000008">
    <property type="protein sequence ID" value="EMS78497.1"/>
    <property type="molecule type" value="Genomic_DNA"/>
</dbReference>
<dbReference type="InterPro" id="IPR009081">
    <property type="entry name" value="PP-bd_ACP"/>
</dbReference>
<feature type="region of interest" description="Disordered" evidence="5">
    <location>
        <begin position="2614"/>
        <end position="2669"/>
    </location>
</feature>
<feature type="domain" description="PKS/mFAS DH" evidence="8">
    <location>
        <begin position="3586"/>
        <end position="3877"/>
    </location>
</feature>
<feature type="domain" description="Carrier" evidence="6">
    <location>
        <begin position="2929"/>
        <end position="3005"/>
    </location>
</feature>
<dbReference type="InterPro" id="IPR036291">
    <property type="entry name" value="NAD(P)-bd_dom_sf"/>
</dbReference>
<feature type="active site" description="Proton acceptor; for dehydratase activity" evidence="4">
    <location>
        <position position="3617"/>
    </location>
</feature>
<dbReference type="Gene3D" id="3.40.50.720">
    <property type="entry name" value="NAD(P)-binding Rossmann-like Domain"/>
    <property type="match status" value="1"/>
</dbReference>
<feature type="region of interest" description="N-terminal hotdog fold" evidence="4">
    <location>
        <begin position="3586"/>
        <end position="3716"/>
    </location>
</feature>
<dbReference type="Gene3D" id="3.40.366.10">
    <property type="entry name" value="Malonyl-Coenzyme A Acyl Carrier Protein, domain 2"/>
    <property type="match status" value="1"/>
</dbReference>
<dbReference type="GO" id="GO:0005886">
    <property type="term" value="C:plasma membrane"/>
    <property type="evidence" value="ECO:0007669"/>
    <property type="project" value="TreeGrafter"/>
</dbReference>
<sequence>MITRILHSRLPLMIYTPVKVFDLAYFHAVYAAGALPVFDTEFLDSKEILQKILQLSKENIVFGIRLASLDLPVLEALENQPVSNLDLVVMPVSKTGDTLEKPNLGDTRVLLEIKDIGLTARIDQADPHGLILKGNEAAGQVSKYSSFILMQWYLKHQNRPVFVHGGVGQYTGAGMLAAGVSGFVMDTQVLLADEAPVSPAFKNLLAMVEEGDSTEISIQDKQVFRVFAKLGTKVVRDLKQEAVVLGEQADGEQQLYAKIASQVIALNDTQAPFVQSLFFMGQDGLFARHMAKKSHKLSEMIHDFFVTLGQVLDCVDAFDPVKENSPFARNQNTRLPLIQGPMANISDNPEFAAQVLDAGALPFFAVGSLPASLADEMLSKGKKKVSNCGAGLVGIEAFNPNVHKHLDMVKKYKIPFALFAGGIPSQVRDLEAAGTQTYLHTPSVPMMENALKSGCVRFIFEGGEAGGHVGFLSSLVLWEGAIETLVSRNQDLSKISLVFAGGISTCFASFFISGMTSFLAQKGAAIGLQVGTAYLFSQEIVKTRSVTKQYQDIIIEKDETVVIGKSLGLASRTAPTPFAKRMKELEDTMILDKVGLDERKRAFEKKNIGSLLIGAKGFMPDFKRPGEQYYTWFKDEEHREKGNFLVGDSLAFFKKDVTIQQIHDTYFTAKSRLFHHLNQLEVLFSPKNRINDEIAVVGMGCTLPGADTPDALWDNILGKKYAIKPMPDHRFDKDLYYSPDRTAEDRTYTILAGVVDDFQFDHERFGYAPDKAKRLSRSQQMVLQTAYKAVENAGLVDDKDQLICEDPQRTAVIIATCLSNELGNTLQLKYWFPQILSMMEKTEAWSALSEDEKNSIRENLQSQLEGEHKGYDPVHGILLNIEASRIARHLGVRGANYIVDAACASSITALEAGIGELLSGEHDQVIVGGVNTHLAPESFIGFAKMGTLSARGSYPFDQRADGFVLGEGSVVFVLKRMKDAIRDNDRIIGVVNGIGASSDGRGKSIAAPNPRGQVLSVQRCFEHTRPEITPEQIGFIEAHGTSTTIGDAAELETLNSWYKDSYAGISSIKSQIGHLLGAAGSAGLIKALLAVNKGMLPPNGQFETLSKNHDLSNSSLFIVKDPEEWQRPENAPRRAAVSSYGFGGINYHVVVQEMVDSYLPLSRDMFSNPAHDFNDDRIVVAGLGVFLPGATNTQMFWEKLSSGEKQVTPLGEDHFDTKAYAAFPENSIYHLPEVKAGVVKDFKFNNLKYRMPPTMVKSIERAQIFGLEAADQALASSGLSSVDGGPARTGVILGTIAGERQSKNIIRVRKQVIANAVTNAEGVDKSRAKAVADDLLAVIRNTIPENNEDTTPGLLSNIISGRIANHFGLNGANYVVDASCASATIAIRNAARMLKHRDLDFVLAGGVDCNLYPAVLMAFKRLGLLSGTNGYFFDSRAQGYVMGEGAAIHVLTTLKKAREAGMTILGEIHDCTVRSSVPDHLLAPSEQTFKSVINEAYQRSGIRKSDINHLDLFAFSNVFGDMVEQQVIQASFSHKMHCGNIKPQFGYFKAANPAVAMAKLMLMNQKGQILPDFNYDADHSTLNHSKVLTPATKPVDRKPGQPLRFAANVNGIGGNHAHLIMGTLPRVLDLKDAAPDQPVIEAEYRHVSGDDLVVTDTAYSAGPGGKKLRMVALLSGQGAQRPGMMKQLYEADAHVRKVLDKGDAVFFDVRGYSILDMMFGDDPALNSTQNTQPAVFLSSAAICSRLAKEGFTPDYFIGHSVGEYTALFCSGMLGFEDALRLIIKRSDLMYESTLKQPGKIMVVFKNEKDTQALLRQSFISDIYITNKNSEKQTAVSGKAEAIDNFCTFLSQQEVSYKKLNLTGAFHTPLLQPAADELRTFLDTLTFNKTRFNRIISNTLAQPYPESEKEVKDLLARQIVSPVEFIRSVENVYVSGRTHFIEIGPSRLLVNLLKHINIGDYGTAVSVDTRQGEVEAFEACRKYLIDCNSLFEHPPEGLPSLPAKPDEQTNEPVLEEALPRMNLSHDFEQFKEENKEQLDQILYQEFERQKREAAIHAMDRFDFNTGRILISGVSVGLPGKGRRVFATDNFNAILNGENFIEPLSLEAQERITDKNITKLYKQPDGNARFVQITRTEDVIHLAGQLGYFDLTDEYGIKEQYDVAMSLGIAAGIEALKDAHIPLVMQYKKMKGGRSMVPEGFALPLEMQEDTGVIITSLWPSGETLMAELEKYFYERFFLRPHEEFEKIYYFLMERIKEIDIKESLTEWFFKSKARKRKDFSAYTFDRNFLANACPLGSAHLAKIIKAKGPNTLVSSACASTTLAIGIAEDWIRTGRCKRVLVVGGENATSALQNQWVGSGFLALGAATIKKRVSEAAKPFDEDRNGTILGAGAVGLVIEDETEVSKRGMNGQCEILGTHIANSAYHTYNIDVPHMSKEMTKFINKVEKRTGLRKKDYAGKLLFMSHETYTPARGGSADAEVTALESAFSSHLSEICISNTKGFTGHTLGAAIEDVVLVKALQQRKAPPIANLSKIPAHFKKLNFSGQAQINSEYGLHLSAGFGSHFAFMFVKRIQENKVEGNLAYHRWLRSISGVQKPELKLIDNTLCVVAGDPAAPAVAPETRPQKVTTKQPAARAAAPKAVSRVPAAGASGAAATSDRPAVNAASGPDKGQATEKIQQIIAAQTGYTPDMLEDDLDLEADLGIDTVKQVEIFGKIATDFGFAVPDDLRLRDLNTIAKLADYVAARSGAGASGAAASGLSPDSAAPGKSPGQDTAVASPAPAHTMDSGERVVTGTVPPDQVSAKVKEVIAAQTGYTPDMLEDDLDLEADLGIDTVKQVEIFGKVASHFGFAVPDDLRLRDLNTIARLTAYVADRTAGTAAASGSDGSSRTQAQAQAGGTAPTSHDTDTPMPTAAHTMDSGERVVTRTGGNDTITVVKEVIAVQTGYTPDMLADDLDLEADLGIDTVKQVEIFGKVASRFGFAVPDDLRLRDLNTIEKLAAYIQTKIPTASAPAEDPVPATGSADQVPTGNIDGPAAHGPDSPTLHGANASVSDAPDDRFPDPASPIKRLVVRVDEADMPKPGRPDFAGQRLLVSLDSHGVAQAVIERIQSMGGEVITLGTENADVTADLSDLDGFQGAINAFAQTDPDITGYLHLASLDAWFDRKNREFASDKDLNATMKSMFVLLKTLYDQLDRPDTFIGTLTFDSVVFPYMEDGGDIHPLFAGLSGLLKTANKELENTRVKVVDFSYKQPKKSLARIADLFLAELLSDDPRCEVGYKNKKRYVLSMHPETARKDQPIVSDGDTLLVTGGAGGITYEILKQVVADYQVNLVILDINDIYATDPELLKPDATQADLMGLLRSQMPGEKPVAVKKALDRLVRVRQSIANIEYLKSQGISVTYHCTDVTDYEAVKAAVDQCDRIDGIFHAAGMEMSQFIPKKERKAFELVVDVKVKGMRNLLAAARDREYRYMFTFSSVTARFGNQGQVDYTAANDFLGKALFREKQMNPDRTYKVYAWTAWGGVGMATNPTVKKVLEDRGIQFLPMEQGVKFFMADLLDATESEMVFSGLDYDFDIDGLLGTPSDQAFPFLGDLTHKADDTAVWTRVLDLEHDVFLHDHTMGDVPLFLGSTGIETMAEAAAALAGDGSVVTKMSDFSIPYGIKLLKGRPKEIIISGTLQAPGEFACGITSVFKTPNGKVMGDPKQHYQGNFFLAKQRPAPETMDLPEFSPVSWEGDLADLVYHPSRLFMFGLFGTITNINSFDGKTLITTVADRSEAPFFKGVADPNFQAAPVLVDAMFQTGGLLEFLTTSRTVLPFRIAAMTFFAPVEKHTDYLCITRKKASGEETNTYDLFLTDMSGKVFIKVTGFEMVKLTRLAPEDRITDKVTFAETVV</sequence>
<dbReference type="Pfam" id="PF00698">
    <property type="entry name" value="Acyl_transf_1"/>
    <property type="match status" value="1"/>
</dbReference>
<dbReference type="InterPro" id="IPR016039">
    <property type="entry name" value="Thiolase-like"/>
</dbReference>
<dbReference type="Proteomes" id="UP000014216">
    <property type="component" value="Unassembled WGS sequence"/>
</dbReference>
<dbReference type="RefSeq" id="WP_006965524.1">
    <property type="nucleotide sequence ID" value="NZ_APJX01000003.1"/>
</dbReference>
<gene>
    <name evidence="10" type="ORF">Dpo_3c03250</name>
    <name evidence="9" type="ORF">Dpo_8c01640</name>
</gene>
<dbReference type="InterPro" id="IPR049900">
    <property type="entry name" value="PKS_mFAS_DH"/>
</dbReference>
<evidence type="ECO:0000313" key="11">
    <source>
        <dbReference type="Proteomes" id="UP000014216"/>
    </source>
</evidence>
<name>S0G2V3_9BACT</name>
<evidence type="ECO:0000256" key="1">
    <source>
        <dbReference type="ARBA" id="ARBA00022450"/>
    </source>
</evidence>
<dbReference type="Pfam" id="PF03060">
    <property type="entry name" value="NMO"/>
    <property type="match status" value="1"/>
</dbReference>
<dbReference type="SUPFAM" id="SSF52151">
    <property type="entry name" value="FabD/lysophospholipase-like"/>
    <property type="match status" value="1"/>
</dbReference>
<dbReference type="InterPro" id="IPR042104">
    <property type="entry name" value="PKS_dehydratase_sf"/>
</dbReference>
<keyword evidence="1" id="KW-0596">Phosphopantetheine</keyword>
<comment type="caution">
    <text evidence="9">The sequence shown here is derived from an EMBL/GenBank/DDBJ whole genome shotgun (WGS) entry which is preliminary data.</text>
</comment>
<dbReference type="InterPro" id="IPR013968">
    <property type="entry name" value="PKS_KR"/>
</dbReference>
<dbReference type="InterPro" id="IPR013785">
    <property type="entry name" value="Aldolase_TIM"/>
</dbReference>
<dbReference type="Pfam" id="PF02801">
    <property type="entry name" value="Ketoacyl-synt_C"/>
    <property type="match status" value="3"/>
</dbReference>
<dbReference type="InterPro" id="IPR057326">
    <property type="entry name" value="KR_dom"/>
</dbReference>
<dbReference type="InterPro" id="IPR050091">
    <property type="entry name" value="PKS_NRPS_Biosynth_Enz"/>
</dbReference>
<dbReference type="SMART" id="SM00827">
    <property type="entry name" value="PKS_AT"/>
    <property type="match status" value="1"/>
</dbReference>